<organism evidence="8 9">
    <name type="scientific">Adineta steineri</name>
    <dbReference type="NCBI Taxonomy" id="433720"/>
    <lineage>
        <taxon>Eukaryota</taxon>
        <taxon>Metazoa</taxon>
        <taxon>Spiralia</taxon>
        <taxon>Gnathifera</taxon>
        <taxon>Rotifera</taxon>
        <taxon>Eurotatoria</taxon>
        <taxon>Bdelloidea</taxon>
        <taxon>Adinetida</taxon>
        <taxon>Adinetidae</taxon>
        <taxon>Adineta</taxon>
    </lineage>
</organism>
<accession>A0A820S1M7</accession>
<evidence type="ECO:0000256" key="6">
    <source>
        <dbReference type="ARBA" id="ARBA00023136"/>
    </source>
</evidence>
<keyword evidence="5 7" id="KW-1133">Transmembrane helix</keyword>
<comment type="caution">
    <text evidence="8">The sequence shown here is derived from an EMBL/GenBank/DDBJ whole genome shotgun (WGS) entry which is preliminary data.</text>
</comment>
<evidence type="ECO:0000313" key="8">
    <source>
        <dbReference type="EMBL" id="CAF4444650.1"/>
    </source>
</evidence>
<gene>
    <name evidence="8" type="ORF">KXQ929_LOCUS53595</name>
</gene>
<dbReference type="AlphaFoldDB" id="A0A820S1M7"/>
<keyword evidence="3" id="KW-1003">Cell membrane</keyword>
<protein>
    <submittedName>
        <fullName evidence="8">Uncharacterized protein</fullName>
    </submittedName>
</protein>
<dbReference type="Pfam" id="PF12036">
    <property type="entry name" value="DUF3522"/>
    <property type="match status" value="1"/>
</dbReference>
<feature type="transmembrane region" description="Helical" evidence="7">
    <location>
        <begin position="12"/>
        <end position="30"/>
    </location>
</feature>
<evidence type="ECO:0000256" key="7">
    <source>
        <dbReference type="SAM" id="Phobius"/>
    </source>
</evidence>
<reference evidence="8" key="1">
    <citation type="submission" date="2021-02" db="EMBL/GenBank/DDBJ databases">
        <authorList>
            <person name="Nowell W R."/>
        </authorList>
    </citation>
    <scope>NUCLEOTIDE SEQUENCE</scope>
</reference>
<evidence type="ECO:0000256" key="2">
    <source>
        <dbReference type="ARBA" id="ARBA00005542"/>
    </source>
</evidence>
<dbReference type="Proteomes" id="UP000663868">
    <property type="component" value="Unassembled WGS sequence"/>
</dbReference>
<feature type="transmembrane region" description="Helical" evidence="7">
    <location>
        <begin position="71"/>
        <end position="90"/>
    </location>
</feature>
<dbReference type="PANTHER" id="PTHR14319:SF3">
    <property type="entry name" value="TRANSMEMBRANE PROTEIN-LIKE PROTEIN"/>
    <property type="match status" value="1"/>
</dbReference>
<evidence type="ECO:0000313" key="9">
    <source>
        <dbReference type="Proteomes" id="UP000663868"/>
    </source>
</evidence>
<dbReference type="InterPro" id="IPR021910">
    <property type="entry name" value="NGX6/PGAP6/MYMK"/>
</dbReference>
<keyword evidence="4 7" id="KW-0812">Transmembrane</keyword>
<keyword evidence="6 7" id="KW-0472">Membrane</keyword>
<proteinExistence type="inferred from homology"/>
<dbReference type="PANTHER" id="PTHR14319">
    <property type="entry name" value="FIVE-SPAN TRANSMEMBRANE PROTEIN M83"/>
    <property type="match status" value="1"/>
</dbReference>
<dbReference type="EMBL" id="CAJOBB010030601">
    <property type="protein sequence ID" value="CAF4444650.1"/>
    <property type="molecule type" value="Genomic_DNA"/>
</dbReference>
<name>A0A820S1M7_9BILA</name>
<evidence type="ECO:0000256" key="5">
    <source>
        <dbReference type="ARBA" id="ARBA00022989"/>
    </source>
</evidence>
<comment type="similarity">
    <text evidence="2">Belongs to the TMEM8 family.</text>
</comment>
<evidence type="ECO:0000256" key="4">
    <source>
        <dbReference type="ARBA" id="ARBA00022692"/>
    </source>
</evidence>
<sequence length="99" mass="11685">MHDKTMAIIPRSFKVFLFMLGLLTCIVINSRDRFDHLHFISLISITFIFTMLTWIIVSIRYRHLRPSSKRLLLVTPGFLLAIAGLVLFAFCETEENYWY</sequence>
<feature type="non-terminal residue" evidence="8">
    <location>
        <position position="1"/>
    </location>
</feature>
<evidence type="ECO:0000256" key="1">
    <source>
        <dbReference type="ARBA" id="ARBA00004651"/>
    </source>
</evidence>
<dbReference type="GO" id="GO:0005886">
    <property type="term" value="C:plasma membrane"/>
    <property type="evidence" value="ECO:0007669"/>
    <property type="project" value="UniProtKB-SubCell"/>
</dbReference>
<comment type="subcellular location">
    <subcellularLocation>
        <location evidence="1">Cell membrane</location>
        <topology evidence="1">Multi-pass membrane protein</topology>
    </subcellularLocation>
</comment>
<feature type="transmembrane region" description="Helical" evidence="7">
    <location>
        <begin position="36"/>
        <end position="59"/>
    </location>
</feature>
<evidence type="ECO:0000256" key="3">
    <source>
        <dbReference type="ARBA" id="ARBA00022475"/>
    </source>
</evidence>